<dbReference type="AlphaFoldDB" id="A0AAD5LUL3"/>
<dbReference type="EMBL" id="JAHQIW010000058">
    <property type="protein sequence ID" value="KAJ1345740.1"/>
    <property type="molecule type" value="Genomic_DNA"/>
</dbReference>
<organism evidence="1 2">
    <name type="scientific">Parelaphostrongylus tenuis</name>
    <name type="common">Meningeal worm</name>
    <dbReference type="NCBI Taxonomy" id="148309"/>
    <lineage>
        <taxon>Eukaryota</taxon>
        <taxon>Metazoa</taxon>
        <taxon>Ecdysozoa</taxon>
        <taxon>Nematoda</taxon>
        <taxon>Chromadorea</taxon>
        <taxon>Rhabditida</taxon>
        <taxon>Rhabditina</taxon>
        <taxon>Rhabditomorpha</taxon>
        <taxon>Strongyloidea</taxon>
        <taxon>Metastrongylidae</taxon>
        <taxon>Parelaphostrongylus</taxon>
    </lineage>
</organism>
<comment type="caution">
    <text evidence="1">The sequence shown here is derived from an EMBL/GenBank/DDBJ whole genome shotgun (WGS) entry which is preliminary data.</text>
</comment>
<proteinExistence type="predicted"/>
<protein>
    <submittedName>
        <fullName evidence="1">Uncharacterized protein</fullName>
    </submittedName>
</protein>
<accession>A0AAD5LUL3</accession>
<evidence type="ECO:0000313" key="1">
    <source>
        <dbReference type="EMBL" id="KAJ1345740.1"/>
    </source>
</evidence>
<keyword evidence="2" id="KW-1185">Reference proteome</keyword>
<sequence length="78" mass="9159">MLRSKGSIDLYEQYMLDVQKSIEEQTNIYGDQKNDDLKRTISLLQNADFIQANSDYILNLSYKFLLDVMQCNNFVEVI</sequence>
<gene>
    <name evidence="1" type="ORF">KIN20_000341</name>
</gene>
<dbReference type="Proteomes" id="UP001196413">
    <property type="component" value="Unassembled WGS sequence"/>
</dbReference>
<reference evidence="1" key="1">
    <citation type="submission" date="2021-06" db="EMBL/GenBank/DDBJ databases">
        <title>Parelaphostrongylus tenuis whole genome reference sequence.</title>
        <authorList>
            <person name="Garwood T.J."/>
            <person name="Larsen P.A."/>
            <person name="Fountain-Jones N.M."/>
            <person name="Garbe J.R."/>
            <person name="Macchietto M.G."/>
            <person name="Kania S.A."/>
            <person name="Gerhold R.W."/>
            <person name="Richards J.E."/>
            <person name="Wolf T.M."/>
        </authorList>
    </citation>
    <scope>NUCLEOTIDE SEQUENCE</scope>
    <source>
        <strain evidence="1">MNPRO001-30</strain>
        <tissue evidence="1">Meninges</tissue>
    </source>
</reference>
<name>A0AAD5LUL3_PARTN</name>
<evidence type="ECO:0000313" key="2">
    <source>
        <dbReference type="Proteomes" id="UP001196413"/>
    </source>
</evidence>